<dbReference type="RefSeq" id="WP_171837762.1">
    <property type="nucleotide sequence ID" value="NZ_CP053708.1"/>
</dbReference>
<organism evidence="6 7">
    <name type="scientific">Lichenicola cladoniae</name>
    <dbReference type="NCBI Taxonomy" id="1484109"/>
    <lineage>
        <taxon>Bacteria</taxon>
        <taxon>Pseudomonadati</taxon>
        <taxon>Pseudomonadota</taxon>
        <taxon>Alphaproteobacteria</taxon>
        <taxon>Acetobacterales</taxon>
        <taxon>Acetobacteraceae</taxon>
        <taxon>Lichenicola</taxon>
    </lineage>
</organism>
<dbReference type="NCBIfam" id="TIGR00357">
    <property type="entry name" value="peptide-methionine (R)-S-oxide reductase MsrB"/>
    <property type="match status" value="1"/>
</dbReference>
<evidence type="ECO:0000256" key="3">
    <source>
        <dbReference type="ARBA" id="ARBA00048488"/>
    </source>
</evidence>
<dbReference type="PROSITE" id="PS51318">
    <property type="entry name" value="TAT"/>
    <property type="match status" value="1"/>
</dbReference>
<evidence type="ECO:0000256" key="1">
    <source>
        <dbReference type="ARBA" id="ARBA00012499"/>
    </source>
</evidence>
<dbReference type="PROSITE" id="PS51790">
    <property type="entry name" value="MSRB"/>
    <property type="match status" value="1"/>
</dbReference>
<protein>
    <recommendedName>
        <fullName evidence="1">peptide-methionine (R)-S-oxide reductase</fullName>
        <ecNumber evidence="1">1.8.4.12</ecNumber>
    </recommendedName>
</protein>
<feature type="chain" id="PRO_5027093169" description="peptide-methionine (R)-S-oxide reductase" evidence="4">
    <location>
        <begin position="29"/>
        <end position="174"/>
    </location>
</feature>
<dbReference type="PANTHER" id="PTHR10173:SF57">
    <property type="entry name" value="PEPTIDE-METHIONINE (R)-S-OXIDE REDUCTASE"/>
    <property type="match status" value="1"/>
</dbReference>
<dbReference type="Pfam" id="PF01641">
    <property type="entry name" value="SelR"/>
    <property type="match status" value="1"/>
</dbReference>
<evidence type="ECO:0000256" key="4">
    <source>
        <dbReference type="SAM" id="SignalP"/>
    </source>
</evidence>
<dbReference type="InterPro" id="IPR002579">
    <property type="entry name" value="Met_Sox_Rdtase_MsrB_dom"/>
</dbReference>
<dbReference type="InterPro" id="IPR028427">
    <property type="entry name" value="Met_Sox_Rdtase_MsrB"/>
</dbReference>
<dbReference type="Proteomes" id="UP000500767">
    <property type="component" value="Chromosome"/>
</dbReference>
<keyword evidence="7" id="KW-1185">Reference proteome</keyword>
<dbReference type="InterPro" id="IPR006311">
    <property type="entry name" value="TAT_signal"/>
</dbReference>
<dbReference type="KEGG" id="lck:HN018_03720"/>
<feature type="signal peptide" evidence="4">
    <location>
        <begin position="1"/>
        <end position="28"/>
    </location>
</feature>
<dbReference type="PANTHER" id="PTHR10173">
    <property type="entry name" value="METHIONINE SULFOXIDE REDUCTASE"/>
    <property type="match status" value="1"/>
</dbReference>
<name>A0A6M8HLP2_9PROT</name>
<dbReference type="Gene3D" id="2.170.150.20">
    <property type="entry name" value="Peptide methionine sulfoxide reductase"/>
    <property type="match status" value="1"/>
</dbReference>
<comment type="catalytic activity">
    <reaction evidence="3">
        <text>L-methionyl-[protein] + [thioredoxin]-disulfide + H2O = L-methionyl-(R)-S-oxide-[protein] + [thioredoxin]-dithiol</text>
        <dbReference type="Rhea" id="RHEA:24164"/>
        <dbReference type="Rhea" id="RHEA-COMP:10698"/>
        <dbReference type="Rhea" id="RHEA-COMP:10700"/>
        <dbReference type="Rhea" id="RHEA-COMP:12313"/>
        <dbReference type="Rhea" id="RHEA-COMP:12314"/>
        <dbReference type="ChEBI" id="CHEBI:15377"/>
        <dbReference type="ChEBI" id="CHEBI:16044"/>
        <dbReference type="ChEBI" id="CHEBI:29950"/>
        <dbReference type="ChEBI" id="CHEBI:45764"/>
        <dbReference type="ChEBI" id="CHEBI:50058"/>
        <dbReference type="EC" id="1.8.4.12"/>
    </reaction>
</comment>
<proteinExistence type="predicted"/>
<evidence type="ECO:0000313" key="7">
    <source>
        <dbReference type="Proteomes" id="UP000500767"/>
    </source>
</evidence>
<dbReference type="EMBL" id="CP053708">
    <property type="protein sequence ID" value="QKE89261.1"/>
    <property type="molecule type" value="Genomic_DNA"/>
</dbReference>
<evidence type="ECO:0000313" key="6">
    <source>
        <dbReference type="EMBL" id="QKE89261.1"/>
    </source>
</evidence>
<dbReference type="GO" id="GO:0033743">
    <property type="term" value="F:peptide-methionine (R)-S-oxide reductase activity"/>
    <property type="evidence" value="ECO:0007669"/>
    <property type="project" value="UniProtKB-EC"/>
</dbReference>
<evidence type="ECO:0000256" key="2">
    <source>
        <dbReference type="ARBA" id="ARBA00023002"/>
    </source>
</evidence>
<evidence type="ECO:0000259" key="5">
    <source>
        <dbReference type="PROSITE" id="PS51790"/>
    </source>
</evidence>
<keyword evidence="4" id="KW-0732">Signal</keyword>
<dbReference type="EC" id="1.8.4.12" evidence="1"/>
<dbReference type="InterPro" id="IPR011057">
    <property type="entry name" value="Mss4-like_sf"/>
</dbReference>
<reference evidence="6 7" key="1">
    <citation type="journal article" date="2014" name="World J. Microbiol. Biotechnol.">
        <title>Biodiversity and physiological characteristics of Antarctic and Arctic lichens-associated bacteria.</title>
        <authorList>
            <person name="Lee Y.M."/>
            <person name="Kim E.H."/>
            <person name="Lee H.K."/>
            <person name="Hong S.G."/>
        </authorList>
    </citation>
    <scope>NUCLEOTIDE SEQUENCE [LARGE SCALE GENOMIC DNA]</scope>
    <source>
        <strain evidence="6 7">PAMC 26569</strain>
    </source>
</reference>
<dbReference type="GO" id="GO:0006979">
    <property type="term" value="P:response to oxidative stress"/>
    <property type="evidence" value="ECO:0007669"/>
    <property type="project" value="InterPro"/>
</dbReference>
<dbReference type="GO" id="GO:0030091">
    <property type="term" value="P:protein repair"/>
    <property type="evidence" value="ECO:0007669"/>
    <property type="project" value="InterPro"/>
</dbReference>
<sequence>MMRHDRRDILIKGVAFLGVVAAARGALAAPPMATAATVGGSDAHPYAVVHTEAEWRRLLSPGQFEVLRQAGTEVPWSSALLKEKRHGRFLCAGCRQPKFDEATKFESGTGWPSFWQPIGGEVLVATDTSFGMDRSEVHCATCGGHLGHVFDDGPKPTGLRYCMNGIALEFQADA</sequence>
<gene>
    <name evidence="6" type="primary">msrB</name>
    <name evidence="6" type="ORF">HN018_03720</name>
</gene>
<dbReference type="SUPFAM" id="SSF51316">
    <property type="entry name" value="Mss4-like"/>
    <property type="match status" value="1"/>
</dbReference>
<accession>A0A6M8HLP2</accession>
<feature type="domain" description="MsrB" evidence="5">
    <location>
        <begin position="52"/>
        <end position="173"/>
    </location>
</feature>
<dbReference type="GO" id="GO:0005737">
    <property type="term" value="C:cytoplasm"/>
    <property type="evidence" value="ECO:0007669"/>
    <property type="project" value="TreeGrafter"/>
</dbReference>
<dbReference type="AlphaFoldDB" id="A0A6M8HLP2"/>
<keyword evidence="2 6" id="KW-0560">Oxidoreductase</keyword>